<dbReference type="EMBL" id="CM045760">
    <property type="protein sequence ID" value="KAI8026422.1"/>
    <property type="molecule type" value="Genomic_DNA"/>
</dbReference>
<proteinExistence type="predicted"/>
<reference evidence="1 2" key="1">
    <citation type="journal article" date="2022" name="Plant J.">
        <title>Chromosome-level genome of Camellia lanceoleosa provides a valuable resource for understanding genome evolution and self-incompatibility.</title>
        <authorList>
            <person name="Gong W."/>
            <person name="Xiao S."/>
            <person name="Wang L."/>
            <person name="Liao Z."/>
            <person name="Chang Y."/>
            <person name="Mo W."/>
            <person name="Hu G."/>
            <person name="Li W."/>
            <person name="Zhao G."/>
            <person name="Zhu H."/>
            <person name="Hu X."/>
            <person name="Ji K."/>
            <person name="Xiang X."/>
            <person name="Song Q."/>
            <person name="Yuan D."/>
            <person name="Jin S."/>
            <person name="Zhang L."/>
        </authorList>
    </citation>
    <scope>NUCLEOTIDE SEQUENCE [LARGE SCALE GENOMIC DNA]</scope>
    <source>
        <strain evidence="1">SQ_2022a</strain>
    </source>
</reference>
<accession>A0ACC0IM40</accession>
<gene>
    <name evidence="1" type="ORF">LOK49_LG02G02167</name>
</gene>
<protein>
    <submittedName>
        <fullName evidence="1">Uncharacterized protein</fullName>
    </submittedName>
</protein>
<name>A0ACC0IM40_9ERIC</name>
<keyword evidence="2" id="KW-1185">Reference proteome</keyword>
<organism evidence="1 2">
    <name type="scientific">Camellia lanceoleosa</name>
    <dbReference type="NCBI Taxonomy" id="1840588"/>
    <lineage>
        <taxon>Eukaryota</taxon>
        <taxon>Viridiplantae</taxon>
        <taxon>Streptophyta</taxon>
        <taxon>Embryophyta</taxon>
        <taxon>Tracheophyta</taxon>
        <taxon>Spermatophyta</taxon>
        <taxon>Magnoliopsida</taxon>
        <taxon>eudicotyledons</taxon>
        <taxon>Gunneridae</taxon>
        <taxon>Pentapetalae</taxon>
        <taxon>asterids</taxon>
        <taxon>Ericales</taxon>
        <taxon>Theaceae</taxon>
        <taxon>Camellia</taxon>
    </lineage>
</organism>
<evidence type="ECO:0000313" key="2">
    <source>
        <dbReference type="Proteomes" id="UP001060215"/>
    </source>
</evidence>
<evidence type="ECO:0000313" key="1">
    <source>
        <dbReference type="EMBL" id="KAI8026422.1"/>
    </source>
</evidence>
<comment type="caution">
    <text evidence="1">The sequence shown here is derived from an EMBL/GenBank/DDBJ whole genome shotgun (WGS) entry which is preliminary data.</text>
</comment>
<sequence length="108" mass="11783">MVLIISAFSVSESLFVFVALRTDCKCAPVPFKQGAILRCHSVCCGAIQTRGNFPLPFNAPRCRSNKRQLSVAMQLSSSTGQFSFGSEVVHLESGFYARRAVAVCKNSF</sequence>
<dbReference type="Proteomes" id="UP001060215">
    <property type="component" value="Chromosome 3"/>
</dbReference>